<dbReference type="InterPro" id="IPR052514">
    <property type="entry name" value="SAM-dependent_MTase"/>
</dbReference>
<dbReference type="AlphaFoldDB" id="X1U685"/>
<reference evidence="2" key="1">
    <citation type="journal article" date="2014" name="Front. Microbiol.">
        <title>High frequency of phylogenetically diverse reductive dehalogenase-homologous genes in deep subseafloor sedimentary metagenomes.</title>
        <authorList>
            <person name="Kawai M."/>
            <person name="Futagami T."/>
            <person name="Toyoda A."/>
            <person name="Takaki Y."/>
            <person name="Nishi S."/>
            <person name="Hori S."/>
            <person name="Arai W."/>
            <person name="Tsubouchi T."/>
            <person name="Morono Y."/>
            <person name="Uchiyama I."/>
            <person name="Ito T."/>
            <person name="Fujiyama A."/>
            <person name="Inagaki F."/>
            <person name="Takami H."/>
        </authorList>
    </citation>
    <scope>NUCLEOTIDE SEQUENCE</scope>
    <source>
        <strain evidence="2">Expedition CK06-06</strain>
    </source>
</reference>
<gene>
    <name evidence="2" type="ORF">S12H4_35007</name>
</gene>
<sequence>MIDKMNKNIKNIIKNLILKVLPPKQYRLFLYQYHKILGHLDREMYFINKFTNKNRTAIDAGANTGMYTVYLTKYFNNVYSFEPVPSLADDLAASKIKNNFVYNIGLAEENSKRELKIPYDNITGEPLYAWAYFNVEHIERSFLKKESIIVGCRTLDSYHFNDVDFIKIDVEGYELNVLIGAKDTINKDKPVLLIEVPSGRKDRNNILNYLNNMGYCGYFISD</sequence>
<feature type="domain" description="Methyltransferase FkbM" evidence="1">
    <location>
        <begin position="59"/>
        <end position="215"/>
    </location>
</feature>
<dbReference type="SUPFAM" id="SSF53335">
    <property type="entry name" value="S-adenosyl-L-methionine-dependent methyltransferases"/>
    <property type="match status" value="1"/>
</dbReference>
<dbReference type="Pfam" id="PF05050">
    <property type="entry name" value="Methyltransf_21"/>
    <property type="match status" value="1"/>
</dbReference>
<organism evidence="2">
    <name type="scientific">marine sediment metagenome</name>
    <dbReference type="NCBI Taxonomy" id="412755"/>
    <lineage>
        <taxon>unclassified sequences</taxon>
        <taxon>metagenomes</taxon>
        <taxon>ecological metagenomes</taxon>
    </lineage>
</organism>
<accession>X1U685</accession>
<dbReference type="PANTHER" id="PTHR34203">
    <property type="entry name" value="METHYLTRANSFERASE, FKBM FAMILY PROTEIN"/>
    <property type="match status" value="1"/>
</dbReference>
<protein>
    <recommendedName>
        <fullName evidence="1">Methyltransferase FkbM domain-containing protein</fullName>
    </recommendedName>
</protein>
<dbReference type="InterPro" id="IPR029063">
    <property type="entry name" value="SAM-dependent_MTases_sf"/>
</dbReference>
<dbReference type="PANTHER" id="PTHR34203:SF15">
    <property type="entry name" value="SLL1173 PROTEIN"/>
    <property type="match status" value="1"/>
</dbReference>
<feature type="non-terminal residue" evidence="2">
    <location>
        <position position="222"/>
    </location>
</feature>
<dbReference type="InterPro" id="IPR006342">
    <property type="entry name" value="FkbM_mtfrase"/>
</dbReference>
<proteinExistence type="predicted"/>
<name>X1U685_9ZZZZ</name>
<evidence type="ECO:0000313" key="2">
    <source>
        <dbReference type="EMBL" id="GAI95360.1"/>
    </source>
</evidence>
<dbReference type="Gene3D" id="3.40.50.150">
    <property type="entry name" value="Vaccinia Virus protein VP39"/>
    <property type="match status" value="1"/>
</dbReference>
<dbReference type="EMBL" id="BARW01020756">
    <property type="protein sequence ID" value="GAI95360.1"/>
    <property type="molecule type" value="Genomic_DNA"/>
</dbReference>
<dbReference type="NCBIfam" id="TIGR01444">
    <property type="entry name" value="fkbM_fam"/>
    <property type="match status" value="1"/>
</dbReference>
<comment type="caution">
    <text evidence="2">The sequence shown here is derived from an EMBL/GenBank/DDBJ whole genome shotgun (WGS) entry which is preliminary data.</text>
</comment>
<evidence type="ECO:0000259" key="1">
    <source>
        <dbReference type="Pfam" id="PF05050"/>
    </source>
</evidence>